<evidence type="ECO:0000256" key="11">
    <source>
        <dbReference type="ARBA" id="ARBA00048988"/>
    </source>
</evidence>
<dbReference type="PANTHER" id="PTHR30580:SF0">
    <property type="entry name" value="PRIMOSOMAL PROTEIN N"/>
    <property type="match status" value="1"/>
</dbReference>
<comment type="similarity">
    <text evidence="12">Belongs to the helicase family. PriA subfamily.</text>
</comment>
<dbReference type="Pfam" id="PF18319">
    <property type="entry name" value="Zn_ribbon_PriA"/>
    <property type="match status" value="1"/>
</dbReference>
<dbReference type="GO" id="GO:0006310">
    <property type="term" value="P:DNA recombination"/>
    <property type="evidence" value="ECO:0007669"/>
    <property type="project" value="InterPro"/>
</dbReference>
<evidence type="ECO:0000256" key="3">
    <source>
        <dbReference type="ARBA" id="ARBA00022723"/>
    </source>
</evidence>
<dbReference type="PANTHER" id="PTHR30580">
    <property type="entry name" value="PRIMOSOMAL PROTEIN N"/>
    <property type="match status" value="1"/>
</dbReference>
<comment type="catalytic activity">
    <reaction evidence="12">
        <text>Couples ATP hydrolysis with the unwinding of duplex DNA by translocating in the 3'-5' direction.</text>
        <dbReference type="EC" id="5.6.2.4"/>
    </reaction>
</comment>
<keyword evidence="8 12" id="KW-0067">ATP-binding</keyword>
<feature type="binding site" evidence="12">
    <location>
        <position position="449"/>
    </location>
    <ligand>
        <name>Zn(2+)</name>
        <dbReference type="ChEBI" id="CHEBI:29105"/>
        <label>2</label>
    </ligand>
</feature>
<evidence type="ECO:0000256" key="10">
    <source>
        <dbReference type="ARBA" id="ARBA00023235"/>
    </source>
</evidence>
<feature type="binding site" evidence="12">
    <location>
        <position position="440"/>
    </location>
    <ligand>
        <name>Zn(2+)</name>
        <dbReference type="ChEBI" id="CHEBI:29105"/>
        <label>1</label>
    </ligand>
</feature>
<dbReference type="GO" id="GO:0005524">
    <property type="term" value="F:ATP binding"/>
    <property type="evidence" value="ECO:0007669"/>
    <property type="project" value="UniProtKB-UniRule"/>
</dbReference>
<dbReference type="GO" id="GO:0043138">
    <property type="term" value="F:3'-5' DNA helicase activity"/>
    <property type="evidence" value="ECO:0007669"/>
    <property type="project" value="UniProtKB-EC"/>
</dbReference>
<evidence type="ECO:0000256" key="12">
    <source>
        <dbReference type="HAMAP-Rule" id="MF_00983"/>
    </source>
</evidence>
<sequence>MPFLFLLTLIYHQLALNVPLYSLLTYAHTTALPAGTRVAVRFRKRLVAAIVWESNVEPEIDISKIRSIESVLSDEWQLPEDWRILLSFTARYYHYPLGQAVMAALPKGLRQPEVVQLPRPEVIYTLNALGREQPPPPARFHKQNALWQHLQTTSATLQQLKTIHSQAAHYLNQWQLQGWIQTTSVPACGSIPESRYQLNQQQLLASTTVQNKFGQFAPFLLYGITGSGKTEVYFDIMAKILQQGKQVLFLLPEINLTPQLLQRVRQRFPHTVTALLHSQTAAGQRTTSYLQAALGQAALIIGTRLAVFTPMHNLGLIVVDEEHDYSFKQESELRYQARDLAVWRAQQAGCPIVLGSATPSLESWYKAQQKDYQLLQLSERAHISAQLPQIHLVDIRRLPLDNGLSDIIKQKLQTNFANGGLSMVYLNRRGFAPALFCAACGHTFGCPNCSAKMVLHQHAGQLRCHHCDFHQRIPHCCPECGNQDLTAVGQGTQRIEENLQYLLPKARILRVDRDSTAHRQDWSDIYSKIINRQVDILIGTQMLAKGHDFPQLNLVVVLNADNSLYSADFRAPERLFAELMQVSGRAGRAECSGEVWVQTRQPEHKVYQALAAQNYVTFATAELTERQELGMPPFSYMAAIRADARTMREAQELLRQALQGIRQQQSLPPSVSIFGPVPMLMARLAGYERAQVFLESHNRRELHHSITIWQSWLLHLEKTSPHTRWLIDVDPLEM</sequence>
<evidence type="ECO:0000313" key="15">
    <source>
        <dbReference type="Proteomes" id="UP000027644"/>
    </source>
</evidence>
<dbReference type="GO" id="GO:0006302">
    <property type="term" value="P:double-strand break repair"/>
    <property type="evidence" value="ECO:0007669"/>
    <property type="project" value="InterPro"/>
</dbReference>
<accession>A0A074VC54</accession>
<dbReference type="NCBIfam" id="TIGR00595">
    <property type="entry name" value="priA"/>
    <property type="match status" value="1"/>
</dbReference>
<dbReference type="InterPro" id="IPR011545">
    <property type="entry name" value="DEAD/DEAH_box_helicase_dom"/>
</dbReference>
<keyword evidence="9 12" id="KW-0238">DNA-binding</keyword>
<dbReference type="InterPro" id="IPR005259">
    <property type="entry name" value="PriA"/>
</dbReference>
<dbReference type="FunFam" id="3.40.50.300:FF:000489">
    <property type="entry name" value="Primosome assembly protein PriA"/>
    <property type="match status" value="1"/>
</dbReference>
<keyword evidence="1 12" id="KW-0639">Primosome</keyword>
<dbReference type="EMBL" id="AVQL01000455">
    <property type="protein sequence ID" value="KEQ00055.1"/>
    <property type="molecule type" value="Genomic_DNA"/>
</dbReference>
<protein>
    <recommendedName>
        <fullName evidence="12">Replication restart protein PriA</fullName>
    </recommendedName>
    <alternativeName>
        <fullName evidence="12">ATP-dependent DNA helicase PriA</fullName>
        <ecNumber evidence="12">5.6.2.4</ecNumber>
    </alternativeName>
    <alternativeName>
        <fullName evidence="12">DNA 3'-5' helicase PriA</fullName>
    </alternativeName>
</protein>
<keyword evidence="2 12" id="KW-0235">DNA replication</keyword>
<proteinExistence type="inferred from homology"/>
<dbReference type="Gene3D" id="3.40.50.300">
    <property type="entry name" value="P-loop containing nucleotide triphosphate hydrolases"/>
    <property type="match status" value="2"/>
</dbReference>
<evidence type="ECO:0000256" key="1">
    <source>
        <dbReference type="ARBA" id="ARBA00022515"/>
    </source>
</evidence>
<organism evidence="14 15">
    <name type="scientific">Snodgrassella alvi SCGC AB-598-J21</name>
    <dbReference type="NCBI Taxonomy" id="1385367"/>
    <lineage>
        <taxon>Bacteria</taxon>
        <taxon>Pseudomonadati</taxon>
        <taxon>Pseudomonadota</taxon>
        <taxon>Betaproteobacteria</taxon>
        <taxon>Neisseriales</taxon>
        <taxon>Neisseriaceae</taxon>
        <taxon>Snodgrassella</taxon>
    </lineage>
</organism>
<evidence type="ECO:0000256" key="8">
    <source>
        <dbReference type="ARBA" id="ARBA00022840"/>
    </source>
</evidence>
<comment type="catalytic activity">
    <reaction evidence="11 12">
        <text>ATP + H2O = ADP + phosphate + H(+)</text>
        <dbReference type="Rhea" id="RHEA:13065"/>
        <dbReference type="ChEBI" id="CHEBI:15377"/>
        <dbReference type="ChEBI" id="CHEBI:15378"/>
        <dbReference type="ChEBI" id="CHEBI:30616"/>
        <dbReference type="ChEBI" id="CHEBI:43474"/>
        <dbReference type="ChEBI" id="CHEBI:456216"/>
        <dbReference type="EC" id="5.6.2.4"/>
    </reaction>
</comment>
<dbReference type="EC" id="5.6.2.4" evidence="12"/>
<keyword evidence="10 12" id="KW-0413">Isomerase</keyword>
<dbReference type="GO" id="GO:0006269">
    <property type="term" value="P:DNA replication, synthesis of primer"/>
    <property type="evidence" value="ECO:0007669"/>
    <property type="project" value="UniProtKB-KW"/>
</dbReference>
<dbReference type="SUPFAM" id="SSF52540">
    <property type="entry name" value="P-loop containing nucleoside triphosphate hydrolases"/>
    <property type="match status" value="1"/>
</dbReference>
<dbReference type="HAMAP" id="MF_00983">
    <property type="entry name" value="PriA"/>
    <property type="match status" value="1"/>
</dbReference>
<dbReference type="InterPro" id="IPR042115">
    <property type="entry name" value="PriA_3primeBD_sf"/>
</dbReference>
<dbReference type="SMART" id="SM00487">
    <property type="entry name" value="DEXDc"/>
    <property type="match status" value="1"/>
</dbReference>
<keyword evidence="3 12" id="KW-0479">Metal-binding</keyword>
<evidence type="ECO:0000256" key="9">
    <source>
        <dbReference type="ARBA" id="ARBA00023125"/>
    </source>
</evidence>
<dbReference type="Pfam" id="PF17764">
    <property type="entry name" value="PriA_3primeBD"/>
    <property type="match status" value="1"/>
</dbReference>
<gene>
    <name evidence="12" type="primary">priA</name>
    <name evidence="14" type="ORF">SASC598J21_021680</name>
</gene>
<feature type="binding site" evidence="12">
    <location>
        <position position="437"/>
    </location>
    <ligand>
        <name>Zn(2+)</name>
        <dbReference type="ChEBI" id="CHEBI:29105"/>
        <label>1</label>
    </ligand>
</feature>
<dbReference type="Pfam" id="PF00270">
    <property type="entry name" value="DEAD"/>
    <property type="match status" value="1"/>
</dbReference>
<dbReference type="NCBIfam" id="NF004067">
    <property type="entry name" value="PRK05580.1-4"/>
    <property type="match status" value="1"/>
</dbReference>
<dbReference type="GO" id="GO:0016887">
    <property type="term" value="F:ATP hydrolysis activity"/>
    <property type="evidence" value="ECO:0007669"/>
    <property type="project" value="RHEA"/>
</dbReference>
<dbReference type="Gene3D" id="3.40.1440.60">
    <property type="entry name" value="PriA, 3(prime) DNA-binding domain"/>
    <property type="match status" value="1"/>
</dbReference>
<dbReference type="GO" id="GO:0003677">
    <property type="term" value="F:DNA binding"/>
    <property type="evidence" value="ECO:0007669"/>
    <property type="project" value="UniProtKB-UniRule"/>
</dbReference>
<evidence type="ECO:0000259" key="13">
    <source>
        <dbReference type="PROSITE" id="PS51192"/>
    </source>
</evidence>
<keyword evidence="6 12" id="KW-0347">Helicase</keyword>
<feature type="binding site" evidence="12">
    <location>
        <position position="480"/>
    </location>
    <ligand>
        <name>Zn(2+)</name>
        <dbReference type="ChEBI" id="CHEBI:29105"/>
        <label>1</label>
    </ligand>
</feature>
<dbReference type="SMART" id="SM00490">
    <property type="entry name" value="HELICc"/>
    <property type="match status" value="1"/>
</dbReference>
<dbReference type="InterPro" id="IPR027417">
    <property type="entry name" value="P-loop_NTPase"/>
</dbReference>
<feature type="binding site" evidence="12">
    <location>
        <position position="446"/>
    </location>
    <ligand>
        <name>Zn(2+)</name>
        <dbReference type="ChEBI" id="CHEBI:29105"/>
        <label>2</label>
    </ligand>
</feature>
<dbReference type="InterPro" id="IPR041236">
    <property type="entry name" value="PriA_C"/>
</dbReference>
<evidence type="ECO:0000256" key="4">
    <source>
        <dbReference type="ARBA" id="ARBA00022741"/>
    </source>
</evidence>
<evidence type="ECO:0000256" key="6">
    <source>
        <dbReference type="ARBA" id="ARBA00022806"/>
    </source>
</evidence>
<comment type="subunit">
    <text evidence="12">Component of the replication restart primosome.</text>
</comment>
<dbReference type="GO" id="GO:0008270">
    <property type="term" value="F:zinc ion binding"/>
    <property type="evidence" value="ECO:0007669"/>
    <property type="project" value="UniProtKB-UniRule"/>
</dbReference>
<dbReference type="GO" id="GO:1990077">
    <property type="term" value="C:primosome complex"/>
    <property type="evidence" value="ECO:0007669"/>
    <property type="project" value="UniProtKB-UniRule"/>
</dbReference>
<comment type="cofactor">
    <cofactor evidence="12">
        <name>Zn(2+)</name>
        <dbReference type="ChEBI" id="CHEBI:29105"/>
    </cofactor>
    <text evidence="12">Binds 2 zinc ions per subunit.</text>
</comment>
<dbReference type="PROSITE" id="PS51192">
    <property type="entry name" value="HELICASE_ATP_BIND_1"/>
    <property type="match status" value="1"/>
</dbReference>
<dbReference type="GO" id="GO:0006270">
    <property type="term" value="P:DNA replication initiation"/>
    <property type="evidence" value="ECO:0007669"/>
    <property type="project" value="TreeGrafter"/>
</dbReference>
<evidence type="ECO:0000256" key="5">
    <source>
        <dbReference type="ARBA" id="ARBA00022801"/>
    </source>
</evidence>
<evidence type="ECO:0000256" key="2">
    <source>
        <dbReference type="ARBA" id="ARBA00022705"/>
    </source>
</evidence>
<name>A0A074VC54_9NEIS</name>
<dbReference type="Proteomes" id="UP000027644">
    <property type="component" value="Unassembled WGS sequence"/>
</dbReference>
<evidence type="ECO:0000313" key="14">
    <source>
        <dbReference type="EMBL" id="KEQ00055.1"/>
    </source>
</evidence>
<dbReference type="InterPro" id="IPR041222">
    <property type="entry name" value="PriA_3primeBD"/>
</dbReference>
<dbReference type="InterPro" id="IPR014001">
    <property type="entry name" value="Helicase_ATP-bd"/>
</dbReference>
<dbReference type="InterPro" id="IPR001650">
    <property type="entry name" value="Helicase_C-like"/>
</dbReference>
<evidence type="ECO:0000256" key="7">
    <source>
        <dbReference type="ARBA" id="ARBA00022833"/>
    </source>
</evidence>
<dbReference type="InterPro" id="IPR040498">
    <property type="entry name" value="PriA_CRR"/>
</dbReference>
<keyword evidence="4 12" id="KW-0547">Nucleotide-binding</keyword>
<dbReference type="Pfam" id="PF18074">
    <property type="entry name" value="PriA_C"/>
    <property type="match status" value="1"/>
</dbReference>
<keyword evidence="5 12" id="KW-0378">Hydrolase</keyword>
<feature type="binding site" evidence="12">
    <location>
        <position position="464"/>
    </location>
    <ligand>
        <name>Zn(2+)</name>
        <dbReference type="ChEBI" id="CHEBI:29105"/>
        <label>2</label>
    </ligand>
</feature>
<comment type="caution">
    <text evidence="14">The sequence shown here is derived from an EMBL/GenBank/DDBJ whole genome shotgun (WGS) entry which is preliminary data.</text>
</comment>
<feature type="binding site" evidence="12">
    <location>
        <position position="477"/>
    </location>
    <ligand>
        <name>Zn(2+)</name>
        <dbReference type="ChEBI" id="CHEBI:29105"/>
        <label>1</label>
    </ligand>
</feature>
<comment type="function">
    <text evidence="12">Initiates the restart of stalled replication forks, which reloads the replicative helicase on sites other than the origin of replication. Recognizes and binds to abandoned replication forks and remodels them to uncover a helicase loading site. Promotes assembly of the primosome at these replication forks.</text>
</comment>
<feature type="binding site" evidence="12">
    <location>
        <position position="467"/>
    </location>
    <ligand>
        <name>Zn(2+)</name>
        <dbReference type="ChEBI" id="CHEBI:29105"/>
        <label>2</label>
    </ligand>
</feature>
<dbReference type="AlphaFoldDB" id="A0A074VC54"/>
<reference evidence="14 15" key="1">
    <citation type="journal article" date="2014" name="PLoS Genet.">
        <title>Hidden diversity in honey bee gut symbionts detected by single-cell genomics.</title>
        <authorList>
            <person name="Engel P."/>
            <person name="Stepanauskas R."/>
            <person name="Moran N."/>
        </authorList>
    </citation>
    <scope>NUCLEOTIDE SEQUENCE [LARGE SCALE GENOMIC DNA]</scope>
    <source>
        <strain evidence="14 15">SCGC AB-598-J21</strain>
    </source>
</reference>
<dbReference type="CDD" id="cd18804">
    <property type="entry name" value="SF2_C_priA"/>
    <property type="match status" value="1"/>
</dbReference>
<dbReference type="CDD" id="cd17929">
    <property type="entry name" value="DEXHc_priA"/>
    <property type="match status" value="1"/>
</dbReference>
<dbReference type="Pfam" id="PF00271">
    <property type="entry name" value="Helicase_C"/>
    <property type="match status" value="1"/>
</dbReference>
<keyword evidence="7 12" id="KW-0862">Zinc</keyword>
<feature type="domain" description="Helicase ATP-binding" evidence="13">
    <location>
        <begin position="210"/>
        <end position="377"/>
    </location>
</feature>